<organism evidence="1 2">
    <name type="scientific">Acaulospora colombiana</name>
    <dbReference type="NCBI Taxonomy" id="27376"/>
    <lineage>
        <taxon>Eukaryota</taxon>
        <taxon>Fungi</taxon>
        <taxon>Fungi incertae sedis</taxon>
        <taxon>Mucoromycota</taxon>
        <taxon>Glomeromycotina</taxon>
        <taxon>Glomeromycetes</taxon>
        <taxon>Diversisporales</taxon>
        <taxon>Acaulosporaceae</taxon>
        <taxon>Acaulospora</taxon>
    </lineage>
</organism>
<feature type="non-terminal residue" evidence="1">
    <location>
        <position position="1"/>
    </location>
</feature>
<dbReference type="Proteomes" id="UP000789525">
    <property type="component" value="Unassembled WGS sequence"/>
</dbReference>
<evidence type="ECO:0000313" key="2">
    <source>
        <dbReference type="Proteomes" id="UP000789525"/>
    </source>
</evidence>
<comment type="caution">
    <text evidence="1">The sequence shown here is derived from an EMBL/GenBank/DDBJ whole genome shotgun (WGS) entry which is preliminary data.</text>
</comment>
<name>A0ACA9R016_9GLOM</name>
<dbReference type="EMBL" id="CAJVPT010064893">
    <property type="protein sequence ID" value="CAG8771033.1"/>
    <property type="molecule type" value="Genomic_DNA"/>
</dbReference>
<reference evidence="1" key="1">
    <citation type="submission" date="2021-06" db="EMBL/GenBank/DDBJ databases">
        <authorList>
            <person name="Kallberg Y."/>
            <person name="Tangrot J."/>
            <person name="Rosling A."/>
        </authorList>
    </citation>
    <scope>NUCLEOTIDE SEQUENCE</scope>
    <source>
        <strain evidence="1">CL356</strain>
    </source>
</reference>
<evidence type="ECO:0000313" key="1">
    <source>
        <dbReference type="EMBL" id="CAG8771033.1"/>
    </source>
</evidence>
<accession>A0ACA9R016</accession>
<sequence length="40" mass="4586">HGHHSPLWWVNFEPSALDPPKSSYAAIKVLDASHRRPRPQ</sequence>
<protein>
    <submittedName>
        <fullName evidence="1">589_t:CDS:1</fullName>
    </submittedName>
</protein>
<keyword evidence="2" id="KW-1185">Reference proteome</keyword>
<gene>
    <name evidence="1" type="ORF">ACOLOM_LOCUS13790</name>
</gene>
<proteinExistence type="predicted"/>